<organism evidence="4 5">
    <name type="scientific">Dermatophagoides farinae</name>
    <name type="common">American house dust mite</name>
    <dbReference type="NCBI Taxonomy" id="6954"/>
    <lineage>
        <taxon>Eukaryota</taxon>
        <taxon>Metazoa</taxon>
        <taxon>Ecdysozoa</taxon>
        <taxon>Arthropoda</taxon>
        <taxon>Chelicerata</taxon>
        <taxon>Arachnida</taxon>
        <taxon>Acari</taxon>
        <taxon>Acariformes</taxon>
        <taxon>Sarcoptiformes</taxon>
        <taxon>Astigmata</taxon>
        <taxon>Psoroptidia</taxon>
        <taxon>Analgoidea</taxon>
        <taxon>Pyroglyphidae</taxon>
        <taxon>Dermatophagoidinae</taxon>
        <taxon>Dermatophagoides</taxon>
    </lineage>
</organism>
<feature type="region of interest" description="Disordered" evidence="1">
    <location>
        <begin position="162"/>
        <end position="187"/>
    </location>
</feature>
<proteinExistence type="predicted"/>
<evidence type="ECO:0000313" key="4">
    <source>
        <dbReference type="EMBL" id="KAH9529675.1"/>
    </source>
</evidence>
<accession>A0A922LDL3</accession>
<reference evidence="4" key="1">
    <citation type="submission" date="2013-05" db="EMBL/GenBank/DDBJ databases">
        <authorList>
            <person name="Yim A.K.Y."/>
            <person name="Chan T.F."/>
            <person name="Ji K.M."/>
            <person name="Liu X.Y."/>
            <person name="Zhou J.W."/>
            <person name="Li R.Q."/>
            <person name="Yang K.Y."/>
            <person name="Li J."/>
            <person name="Li M."/>
            <person name="Law P.T.W."/>
            <person name="Wu Y.L."/>
            <person name="Cai Z.L."/>
            <person name="Qin H."/>
            <person name="Bao Y."/>
            <person name="Leung R.K.K."/>
            <person name="Ng P.K.S."/>
            <person name="Zou J."/>
            <person name="Zhong X.J."/>
            <person name="Ran P.X."/>
            <person name="Zhong N.S."/>
            <person name="Liu Z.G."/>
            <person name="Tsui S.K.W."/>
        </authorList>
    </citation>
    <scope>NUCLEOTIDE SEQUENCE</scope>
    <source>
        <strain evidence="4">Derf</strain>
        <tissue evidence="4">Whole organism</tissue>
    </source>
</reference>
<dbReference type="GO" id="GO:0071254">
    <property type="term" value="C:cytoplasmic U snRNP body"/>
    <property type="evidence" value="ECO:0007669"/>
    <property type="project" value="TreeGrafter"/>
</dbReference>
<evidence type="ECO:0000256" key="1">
    <source>
        <dbReference type="SAM" id="MobiDB-lite"/>
    </source>
</evidence>
<dbReference type="PANTHER" id="PTHR21196:SF1">
    <property type="entry name" value="U7 SNRNA-ASSOCIATED SM-LIKE PROTEIN LSM10"/>
    <property type="match status" value="1"/>
</dbReference>
<dbReference type="GO" id="GO:0071208">
    <property type="term" value="F:histone pre-mRNA DCP binding"/>
    <property type="evidence" value="ECO:0007669"/>
    <property type="project" value="TreeGrafter"/>
</dbReference>
<evidence type="ECO:0000313" key="5">
    <source>
        <dbReference type="Proteomes" id="UP000790347"/>
    </source>
</evidence>
<dbReference type="InterPro" id="IPR001163">
    <property type="entry name" value="Sm_dom_euk/arc"/>
</dbReference>
<reference evidence="3" key="3">
    <citation type="journal article" date="2021" name="World Allergy Organ. J.">
        <title>Chromosome-level assembly of Dermatophagoides farinae genome and transcriptome reveals two novel allergens Der f 37 and Der f 39.</title>
        <authorList>
            <person name="Chen J."/>
            <person name="Cai Z."/>
            <person name="Fan D."/>
            <person name="Hu J."/>
            <person name="Hou Y."/>
            <person name="He Y."/>
            <person name="Zhang Z."/>
            <person name="Zhao Z."/>
            <person name="Gao P."/>
            <person name="Hu W."/>
            <person name="Sun J."/>
            <person name="Li J."/>
            <person name="Ji K."/>
        </authorList>
    </citation>
    <scope>NUCLEOTIDE SEQUENCE</scope>
    <source>
        <strain evidence="3">JKM2019</strain>
    </source>
</reference>
<dbReference type="GO" id="GO:0006398">
    <property type="term" value="P:mRNA 3'-end processing by stem-loop binding and cleavage"/>
    <property type="evidence" value="ECO:0007669"/>
    <property type="project" value="TreeGrafter"/>
</dbReference>
<dbReference type="SUPFAM" id="SSF50182">
    <property type="entry name" value="Sm-like ribonucleoproteins"/>
    <property type="match status" value="1"/>
</dbReference>
<dbReference type="Pfam" id="PF01423">
    <property type="entry name" value="LSM"/>
    <property type="match status" value="1"/>
</dbReference>
<dbReference type="PANTHER" id="PTHR21196">
    <property type="entry name" value="U7 SNRNA-ASSOCIATED SM-LIKE PROTEIN LSM10"/>
    <property type="match status" value="1"/>
</dbReference>
<sequence length="187" mass="22196">MAKMFTSKEIAKSTRTLICLLQSVIDHKVLIELRNDQFVLGMLQSVDCYMNCEFSSAKIWSLNDWIKDRCNDDDDDDNDNDTIINLQCDRLPEPEWLEKHAKKMDYLFIKGNRIRYFHLPEKINVIDCIEKQLGFYRQRSNKTSAIQRPFNWKSYRKKLKLSQQQEKNPDNDVIDNDKLIKTVGDKK</sequence>
<comment type="caution">
    <text evidence="4">The sequence shown here is derived from an EMBL/GenBank/DDBJ whole genome shotgun (WGS) entry which is preliminary data.</text>
</comment>
<dbReference type="AlphaFoldDB" id="A0A922LDL3"/>
<reference evidence="3" key="2">
    <citation type="submission" date="2020-06" db="EMBL/GenBank/DDBJ databases">
        <authorList>
            <person name="Ji K."/>
            <person name="Li J."/>
        </authorList>
    </citation>
    <scope>NUCLEOTIDE SEQUENCE</scope>
    <source>
        <strain evidence="3">JKM2019</strain>
        <tissue evidence="3">Whole body</tissue>
    </source>
</reference>
<dbReference type="InterPro" id="IPR052840">
    <property type="entry name" value="U7_snRNA_Sm-like"/>
</dbReference>
<gene>
    <name evidence="4" type="ORF">DERF_003546</name>
    <name evidence="3" type="ORF">HUG17_5465</name>
</gene>
<dbReference type="Proteomes" id="UP000828236">
    <property type="component" value="Unassembled WGS sequence"/>
</dbReference>
<evidence type="ECO:0000259" key="2">
    <source>
        <dbReference type="SMART" id="SM00651"/>
    </source>
</evidence>
<dbReference type="GO" id="GO:0016604">
    <property type="term" value="C:nuclear body"/>
    <property type="evidence" value="ECO:0007669"/>
    <property type="project" value="TreeGrafter"/>
</dbReference>
<feature type="domain" description="Sm" evidence="2">
    <location>
        <begin position="19"/>
        <end position="119"/>
    </location>
</feature>
<name>A0A922LDL3_DERFA</name>
<dbReference type="EMBL" id="ASGP02000001">
    <property type="protein sequence ID" value="KAH9529675.1"/>
    <property type="molecule type" value="Genomic_DNA"/>
</dbReference>
<evidence type="ECO:0000313" key="3">
    <source>
        <dbReference type="EMBL" id="KAH7642420.1"/>
    </source>
</evidence>
<dbReference type="Gene3D" id="2.30.30.100">
    <property type="match status" value="1"/>
</dbReference>
<feature type="compositionally biased region" description="Basic and acidic residues" evidence="1">
    <location>
        <begin position="167"/>
        <end position="187"/>
    </location>
</feature>
<protein>
    <recommendedName>
        <fullName evidence="2">Sm domain-containing protein</fullName>
    </recommendedName>
</protein>
<keyword evidence="5" id="KW-1185">Reference proteome</keyword>
<dbReference type="SMART" id="SM00651">
    <property type="entry name" value="Sm"/>
    <property type="match status" value="1"/>
</dbReference>
<dbReference type="GO" id="GO:0071209">
    <property type="term" value="F:U7 snRNA binding"/>
    <property type="evidence" value="ECO:0007669"/>
    <property type="project" value="TreeGrafter"/>
</dbReference>
<reference evidence="4" key="4">
    <citation type="journal article" date="2022" name="Res Sq">
        <title>Comparative Genomics Reveals Insights into the Divergent Evolution of Astigmatic Mites and Household Pest Adaptations.</title>
        <authorList>
            <person name="Xiong Q."/>
            <person name="Wan A.T.-Y."/>
            <person name="Liu X.-Y."/>
            <person name="Fung C.S.-H."/>
            <person name="Xiao X."/>
            <person name="Malainual N."/>
            <person name="Hou J."/>
            <person name="Wang L."/>
            <person name="Wang M."/>
            <person name="Yang K."/>
            <person name="Cui Y."/>
            <person name="Leung E."/>
            <person name="Nong W."/>
            <person name="Shin S.-K."/>
            <person name="Au S."/>
            <person name="Jeong K.Y."/>
            <person name="Chew F.T."/>
            <person name="Hui J."/>
            <person name="Leung T.F."/>
            <person name="Tungtrongchitr A."/>
            <person name="Zhong N."/>
            <person name="Liu Z."/>
            <person name="Tsui S."/>
        </authorList>
    </citation>
    <scope>NUCLEOTIDE SEQUENCE</scope>
    <source>
        <strain evidence="4">Derf</strain>
        <tissue evidence="4">Whole organism</tissue>
    </source>
</reference>
<dbReference type="EMBL" id="SDOV01000004">
    <property type="protein sequence ID" value="KAH7642420.1"/>
    <property type="molecule type" value="Genomic_DNA"/>
</dbReference>
<dbReference type="InterPro" id="IPR010920">
    <property type="entry name" value="LSM_dom_sf"/>
</dbReference>
<dbReference type="Proteomes" id="UP000790347">
    <property type="component" value="Unassembled WGS sequence"/>
</dbReference>